<evidence type="ECO:0000313" key="3">
    <source>
        <dbReference type="EMBL" id="RNJ26324.1"/>
    </source>
</evidence>
<evidence type="ECO:0000256" key="1">
    <source>
        <dbReference type="SAM" id="Phobius"/>
    </source>
</evidence>
<organism evidence="3 4">
    <name type="scientific">Halosegnis longus</name>
    <dbReference type="NCBI Taxonomy" id="2216012"/>
    <lineage>
        <taxon>Archaea</taxon>
        <taxon>Methanobacteriati</taxon>
        <taxon>Methanobacteriota</taxon>
        <taxon>Stenosarchaea group</taxon>
        <taxon>Halobacteria</taxon>
        <taxon>Halobacteriales</taxon>
        <taxon>Natronomonadaceae</taxon>
        <taxon>Halosegnis</taxon>
    </lineage>
</organism>
<comment type="caution">
    <text evidence="3">The sequence shown here is derived from an EMBL/GenBank/DDBJ whole genome shotgun (WGS) entry which is preliminary data.</text>
</comment>
<reference evidence="3 4" key="1">
    <citation type="submission" date="2018-11" db="EMBL/GenBank/DDBJ databases">
        <title>Genome sequences of Natronomonas sp. CBA1133.</title>
        <authorList>
            <person name="Roh S.W."/>
            <person name="Cha I.-T."/>
        </authorList>
    </citation>
    <scope>NUCLEOTIDE SEQUENCE [LARGE SCALE GENOMIC DNA]</scope>
    <source>
        <strain evidence="3 4">CBA1133</strain>
    </source>
</reference>
<keyword evidence="1" id="KW-1133">Transmembrane helix</keyword>
<proteinExistence type="predicted"/>
<gene>
    <name evidence="3" type="ORF">Nmn1133_06340</name>
</gene>
<dbReference type="Proteomes" id="UP000270581">
    <property type="component" value="Unassembled WGS sequence"/>
</dbReference>
<evidence type="ECO:0000313" key="4">
    <source>
        <dbReference type="Proteomes" id="UP000270581"/>
    </source>
</evidence>
<dbReference type="Pfam" id="PF24035">
    <property type="entry name" value="DUF7344"/>
    <property type="match status" value="1"/>
</dbReference>
<dbReference type="EMBL" id="RJJC01000001">
    <property type="protein sequence ID" value="RNJ26324.1"/>
    <property type="molecule type" value="Genomic_DNA"/>
</dbReference>
<sequence>MSRTEVFDILSNDRRRHALHYLLSRESGAEIGELSEQIAAWENDEAIEEVTADERRRVYVSLHQTHLPRMDEAGVLQYENSRDTIELTERGESLRVYMEIVEGNDIPWSEFYLGLSALSASLLAALWMDAALLSLVPDLAWMCVVVLLFGITSVAHIYYADQRRLGSDGAPPSAK</sequence>
<keyword evidence="1" id="KW-0812">Transmembrane</keyword>
<dbReference type="RefSeq" id="WP_123124038.1">
    <property type="nucleotide sequence ID" value="NZ_QKNW01000001.1"/>
</dbReference>
<keyword evidence="1" id="KW-0472">Membrane</keyword>
<feature type="domain" description="DUF7344" evidence="2">
    <location>
        <begin position="7"/>
        <end position="86"/>
    </location>
</feature>
<evidence type="ECO:0000259" key="2">
    <source>
        <dbReference type="Pfam" id="PF24035"/>
    </source>
</evidence>
<protein>
    <recommendedName>
        <fullName evidence="2">DUF7344 domain-containing protein</fullName>
    </recommendedName>
</protein>
<feature type="transmembrane region" description="Helical" evidence="1">
    <location>
        <begin position="139"/>
        <end position="159"/>
    </location>
</feature>
<accession>A0AAJ4R8M5</accession>
<dbReference type="AlphaFoldDB" id="A0AAJ4R8M5"/>
<name>A0AAJ4R8M5_9EURY</name>
<keyword evidence="4" id="KW-1185">Reference proteome</keyword>
<feature type="transmembrane region" description="Helical" evidence="1">
    <location>
        <begin position="111"/>
        <end position="133"/>
    </location>
</feature>
<dbReference type="InterPro" id="IPR055768">
    <property type="entry name" value="DUF7344"/>
</dbReference>